<dbReference type="AlphaFoldDB" id="A0AA39J4J4"/>
<protein>
    <submittedName>
        <fullName evidence="5">Uncharacterized protein</fullName>
    </submittedName>
</protein>
<evidence type="ECO:0000313" key="5">
    <source>
        <dbReference type="EMBL" id="KAK0435953.1"/>
    </source>
</evidence>
<dbReference type="InterPro" id="IPR009061">
    <property type="entry name" value="DNA-bd_dom_put_sf"/>
</dbReference>
<dbReference type="Gene3D" id="3.90.530.10">
    <property type="entry name" value="XPA C-terminal domain"/>
    <property type="match status" value="1"/>
</dbReference>
<dbReference type="Proteomes" id="UP001175211">
    <property type="component" value="Unassembled WGS sequence"/>
</dbReference>
<comment type="caution">
    <text evidence="5">The sequence shown here is derived from an EMBL/GenBank/DDBJ whole genome shotgun (WGS) entry which is preliminary data.</text>
</comment>
<feature type="region of interest" description="Disordered" evidence="4">
    <location>
        <begin position="83"/>
        <end position="110"/>
    </location>
</feature>
<dbReference type="CDD" id="cd21075">
    <property type="entry name" value="DBD_XPA-like"/>
    <property type="match status" value="1"/>
</dbReference>
<sequence length="193" mass="22043">MHQTTTMAAIPYAIPTTEIPVTAGPKPKRTRTRRTIKRTDAAKEFHLKPVDLDTLTPAKQRDNPYGRKVTFYKIDEIEALAERLHEDPSTSQSLSRPPVTRKKKGGSITKTDAEAHYSLQPVHLDGIKPREVKKNPHDESRSMYIYNVVDVEELAKAVHGPLYRLPKRPAKSFTSLIPDLDEDDLYPGYHKWY</sequence>
<accession>A0AA39J4J4</accession>
<comment type="subcellular location">
    <subcellularLocation>
        <location evidence="1">Nucleus</location>
    </subcellularLocation>
</comment>
<evidence type="ECO:0000256" key="4">
    <source>
        <dbReference type="SAM" id="MobiDB-lite"/>
    </source>
</evidence>
<dbReference type="InterPro" id="IPR037129">
    <property type="entry name" value="XPA_sf"/>
</dbReference>
<keyword evidence="6" id="KW-1185">Reference proteome</keyword>
<name>A0AA39J4J4_ARMTA</name>
<dbReference type="SUPFAM" id="SSF46955">
    <property type="entry name" value="Putative DNA-binding domain"/>
    <property type="match status" value="1"/>
</dbReference>
<keyword evidence="3" id="KW-0539">Nucleus</keyword>
<dbReference type="GO" id="GO:0005634">
    <property type="term" value="C:nucleus"/>
    <property type="evidence" value="ECO:0007669"/>
    <property type="project" value="UniProtKB-SubCell"/>
</dbReference>
<dbReference type="GeneID" id="85358474"/>
<evidence type="ECO:0000313" key="6">
    <source>
        <dbReference type="Proteomes" id="UP001175211"/>
    </source>
</evidence>
<keyword evidence="2" id="KW-0862">Zinc</keyword>
<reference evidence="5" key="1">
    <citation type="submission" date="2023-06" db="EMBL/GenBank/DDBJ databases">
        <authorList>
            <consortium name="Lawrence Berkeley National Laboratory"/>
            <person name="Ahrendt S."/>
            <person name="Sahu N."/>
            <person name="Indic B."/>
            <person name="Wong-Bajracharya J."/>
            <person name="Merenyi Z."/>
            <person name="Ke H.-M."/>
            <person name="Monk M."/>
            <person name="Kocsube S."/>
            <person name="Drula E."/>
            <person name="Lipzen A."/>
            <person name="Balint B."/>
            <person name="Henrissat B."/>
            <person name="Andreopoulos B."/>
            <person name="Martin F.M."/>
            <person name="Harder C.B."/>
            <person name="Rigling D."/>
            <person name="Ford K.L."/>
            <person name="Foster G.D."/>
            <person name="Pangilinan J."/>
            <person name="Papanicolaou A."/>
            <person name="Barry K."/>
            <person name="LaButti K."/>
            <person name="Viragh M."/>
            <person name="Koriabine M."/>
            <person name="Yan M."/>
            <person name="Riley R."/>
            <person name="Champramary S."/>
            <person name="Plett K.L."/>
            <person name="Tsai I.J."/>
            <person name="Slot J."/>
            <person name="Sipos G."/>
            <person name="Plett J."/>
            <person name="Nagy L.G."/>
            <person name="Grigoriev I.V."/>
        </authorList>
    </citation>
    <scope>NUCLEOTIDE SEQUENCE</scope>
    <source>
        <strain evidence="5">CCBAS 213</strain>
    </source>
</reference>
<proteinExistence type="predicted"/>
<dbReference type="RefSeq" id="XP_060322139.1">
    <property type="nucleotide sequence ID" value="XM_060474926.1"/>
</dbReference>
<organism evidence="5 6">
    <name type="scientific">Armillaria tabescens</name>
    <name type="common">Ringless honey mushroom</name>
    <name type="synonym">Agaricus tabescens</name>
    <dbReference type="NCBI Taxonomy" id="1929756"/>
    <lineage>
        <taxon>Eukaryota</taxon>
        <taxon>Fungi</taxon>
        <taxon>Dikarya</taxon>
        <taxon>Basidiomycota</taxon>
        <taxon>Agaricomycotina</taxon>
        <taxon>Agaricomycetes</taxon>
        <taxon>Agaricomycetidae</taxon>
        <taxon>Agaricales</taxon>
        <taxon>Marasmiineae</taxon>
        <taxon>Physalacriaceae</taxon>
        <taxon>Desarmillaria</taxon>
    </lineage>
</organism>
<evidence type="ECO:0000256" key="2">
    <source>
        <dbReference type="ARBA" id="ARBA00022833"/>
    </source>
</evidence>
<dbReference type="EMBL" id="JAUEPS010000135">
    <property type="protein sequence ID" value="KAK0435953.1"/>
    <property type="molecule type" value="Genomic_DNA"/>
</dbReference>
<evidence type="ECO:0000256" key="1">
    <source>
        <dbReference type="ARBA" id="ARBA00004123"/>
    </source>
</evidence>
<gene>
    <name evidence="5" type="ORF">EV420DRAFT_1591594</name>
</gene>
<evidence type="ECO:0000256" key="3">
    <source>
        <dbReference type="ARBA" id="ARBA00023242"/>
    </source>
</evidence>